<dbReference type="AlphaFoldDB" id="A0A0G0T1M3"/>
<sequence length="81" mass="9309">MIPAKRRCKKTLRQNTARKRNMFHERGALEKLYGKPKSPAPIMTPIKIPNPSRVFIISLLFSPFGQVRLLSQQGLSDPNHR</sequence>
<comment type="caution">
    <text evidence="1">The sequence shown here is derived from an EMBL/GenBank/DDBJ whole genome shotgun (WGS) entry which is preliminary data.</text>
</comment>
<proteinExistence type="predicted"/>
<evidence type="ECO:0000313" key="1">
    <source>
        <dbReference type="EMBL" id="KKR70943.1"/>
    </source>
</evidence>
<accession>A0A0G0T1M3</accession>
<organism evidence="1 2">
    <name type="scientific">Candidatus Roizmanbacteria bacterium GW2011_GWB1_40_7</name>
    <dbReference type="NCBI Taxonomy" id="1618482"/>
    <lineage>
        <taxon>Bacteria</taxon>
        <taxon>Candidatus Roizmaniibacteriota</taxon>
    </lineage>
</organism>
<dbReference type="Proteomes" id="UP000034664">
    <property type="component" value="Unassembled WGS sequence"/>
</dbReference>
<gene>
    <name evidence="1" type="ORF">UU14_C0040G0013</name>
</gene>
<reference evidence="1 2" key="1">
    <citation type="journal article" date="2015" name="Nature">
        <title>rRNA introns, odd ribosomes, and small enigmatic genomes across a large radiation of phyla.</title>
        <authorList>
            <person name="Brown C.T."/>
            <person name="Hug L.A."/>
            <person name="Thomas B.C."/>
            <person name="Sharon I."/>
            <person name="Castelle C.J."/>
            <person name="Singh A."/>
            <person name="Wilkins M.J."/>
            <person name="Williams K.H."/>
            <person name="Banfield J.F."/>
        </authorList>
    </citation>
    <scope>NUCLEOTIDE SEQUENCE [LARGE SCALE GENOMIC DNA]</scope>
</reference>
<dbReference type="EMBL" id="LBZM01000040">
    <property type="protein sequence ID" value="KKR70943.1"/>
    <property type="molecule type" value="Genomic_DNA"/>
</dbReference>
<name>A0A0G0T1M3_9BACT</name>
<evidence type="ECO:0000313" key="2">
    <source>
        <dbReference type="Proteomes" id="UP000034664"/>
    </source>
</evidence>
<protein>
    <submittedName>
        <fullName evidence="1">Uncharacterized protein</fullName>
    </submittedName>
</protein>